<evidence type="ECO:0000256" key="3">
    <source>
        <dbReference type="SAM" id="Phobius"/>
    </source>
</evidence>
<sequence length="350" mass="39689">MRRERGTAMASPASSPDWSSVGCSTTRTDSLGFIREEGMNLILKEKWSLEPLDIISSACKAFKFSPVAMGVRNIRPGNLSSLAAWREIILPSKWKWQGKRVEPSISIAKDEDREVEQCSWQLMLANAKMLQTLLCACVVDSHRLHDCIGLLHCLMCSKAKEAKKDLRKGRDKLKHHCGVNSRWPGTSRVLSKTGCTLSYSQTVIKLCLRCLELIISGTHHILVVPLPFFIIVSAQVIAFLVLSSDGLYQYFSNEEVVSHVTCFMENAPEGDPAQYLIAELLIRAAKKNGMDFHELLDIPQGDRRKYHDDVSVMLNVEGKNKKENIRKKRYFHERRAMFLLPNVYTHKAEQ</sequence>
<keyword evidence="3" id="KW-1133">Transmembrane helix</keyword>
<keyword evidence="3" id="KW-0472">Membrane</keyword>
<accession>A0A9E7ES54</accession>
<evidence type="ECO:0000313" key="5">
    <source>
        <dbReference type="Proteomes" id="UP001055439"/>
    </source>
</evidence>
<evidence type="ECO:0000256" key="1">
    <source>
        <dbReference type="ARBA" id="ARBA00013081"/>
    </source>
</evidence>
<dbReference type="AlphaFoldDB" id="A0A9E7ES54"/>
<dbReference type="Gene3D" id="3.60.40.10">
    <property type="entry name" value="PPM-type phosphatase domain"/>
    <property type="match status" value="1"/>
</dbReference>
<feature type="compositionally biased region" description="Polar residues" evidence="2">
    <location>
        <begin position="12"/>
        <end position="25"/>
    </location>
</feature>
<name>A0A9E7ES54_9LILI</name>
<keyword evidence="5" id="KW-1185">Reference proteome</keyword>
<dbReference type="EMBL" id="CP097503">
    <property type="protein sequence ID" value="URD82358.1"/>
    <property type="molecule type" value="Genomic_DNA"/>
</dbReference>
<dbReference type="Proteomes" id="UP001055439">
    <property type="component" value="Chromosome 10"/>
</dbReference>
<dbReference type="SUPFAM" id="SSF81606">
    <property type="entry name" value="PP2C-like"/>
    <property type="match status" value="1"/>
</dbReference>
<keyword evidence="3" id="KW-0812">Transmembrane</keyword>
<proteinExistence type="predicted"/>
<protein>
    <recommendedName>
        <fullName evidence="1">protein-serine/threonine phosphatase</fullName>
        <ecNumber evidence="1">3.1.3.16</ecNumber>
    </recommendedName>
</protein>
<reference evidence="4" key="1">
    <citation type="submission" date="2022-05" db="EMBL/GenBank/DDBJ databases">
        <title>The Musa troglodytarum L. genome provides insights into the mechanism of non-climacteric behaviour and enrichment of carotenoids.</title>
        <authorList>
            <person name="Wang J."/>
        </authorList>
    </citation>
    <scope>NUCLEOTIDE SEQUENCE</scope>
    <source>
        <tissue evidence="4">Leaf</tissue>
    </source>
</reference>
<dbReference type="GO" id="GO:0004722">
    <property type="term" value="F:protein serine/threonine phosphatase activity"/>
    <property type="evidence" value="ECO:0007669"/>
    <property type="project" value="UniProtKB-EC"/>
</dbReference>
<evidence type="ECO:0000256" key="2">
    <source>
        <dbReference type="SAM" id="MobiDB-lite"/>
    </source>
</evidence>
<dbReference type="EC" id="3.1.3.16" evidence="1"/>
<evidence type="ECO:0000313" key="4">
    <source>
        <dbReference type="EMBL" id="URD82358.1"/>
    </source>
</evidence>
<feature type="region of interest" description="Disordered" evidence="2">
    <location>
        <begin position="1"/>
        <end position="25"/>
    </location>
</feature>
<feature type="transmembrane region" description="Helical" evidence="3">
    <location>
        <begin position="221"/>
        <end position="242"/>
    </location>
</feature>
<dbReference type="OrthoDB" id="420076at2759"/>
<dbReference type="InterPro" id="IPR036457">
    <property type="entry name" value="PPM-type-like_dom_sf"/>
</dbReference>
<gene>
    <name evidence="4" type="ORF">MUK42_19398</name>
</gene>
<organism evidence="4 5">
    <name type="scientific">Musa troglodytarum</name>
    <name type="common">fe'i banana</name>
    <dbReference type="NCBI Taxonomy" id="320322"/>
    <lineage>
        <taxon>Eukaryota</taxon>
        <taxon>Viridiplantae</taxon>
        <taxon>Streptophyta</taxon>
        <taxon>Embryophyta</taxon>
        <taxon>Tracheophyta</taxon>
        <taxon>Spermatophyta</taxon>
        <taxon>Magnoliopsida</taxon>
        <taxon>Liliopsida</taxon>
        <taxon>Zingiberales</taxon>
        <taxon>Musaceae</taxon>
        <taxon>Musa</taxon>
    </lineage>
</organism>